<keyword evidence="12 16" id="KW-0560">Oxidoreductase</keyword>
<evidence type="ECO:0000256" key="3">
    <source>
        <dbReference type="ARBA" id="ARBA00004496"/>
    </source>
</evidence>
<evidence type="ECO:0000256" key="1">
    <source>
        <dbReference type="ARBA" id="ARBA00001974"/>
    </source>
</evidence>
<name>A0A1T4KQ30_9FIRM</name>
<dbReference type="InterPro" id="IPR016167">
    <property type="entry name" value="FAD-bd_PCMH_sub1"/>
</dbReference>
<comment type="cofactor">
    <cofactor evidence="1 16">
        <name>FAD</name>
        <dbReference type="ChEBI" id="CHEBI:57692"/>
    </cofactor>
</comment>
<dbReference type="GO" id="GO:0008762">
    <property type="term" value="F:UDP-N-acetylmuramate dehydrogenase activity"/>
    <property type="evidence" value="ECO:0007669"/>
    <property type="project" value="UniProtKB-UniRule"/>
</dbReference>
<reference evidence="19" key="1">
    <citation type="submission" date="2017-02" db="EMBL/GenBank/DDBJ databases">
        <authorList>
            <person name="Varghese N."/>
            <person name="Submissions S."/>
        </authorList>
    </citation>
    <scope>NUCLEOTIDE SEQUENCE [LARGE SCALE GENOMIC DNA]</scope>
    <source>
        <strain evidence="19">ATCC 25662</strain>
    </source>
</reference>
<comment type="similarity">
    <text evidence="16">Belongs to the MurB family.</text>
</comment>
<evidence type="ECO:0000256" key="2">
    <source>
        <dbReference type="ARBA" id="ARBA00003921"/>
    </source>
</evidence>
<dbReference type="GO" id="GO:0008360">
    <property type="term" value="P:regulation of cell shape"/>
    <property type="evidence" value="ECO:0007669"/>
    <property type="project" value="UniProtKB-KW"/>
</dbReference>
<dbReference type="Gene3D" id="3.30.465.10">
    <property type="match status" value="1"/>
</dbReference>
<keyword evidence="9 16" id="KW-0521">NADP</keyword>
<evidence type="ECO:0000256" key="5">
    <source>
        <dbReference type="ARBA" id="ARBA00022490"/>
    </source>
</evidence>
<dbReference type="InterPro" id="IPR016166">
    <property type="entry name" value="FAD-bd_PCMH"/>
</dbReference>
<comment type="pathway">
    <text evidence="4 16">Cell wall biogenesis; peptidoglycan biosynthesis.</text>
</comment>
<keyword evidence="13 16" id="KW-0131">Cell cycle</keyword>
<sequence>MNKRIEFENFCVQHEISTFKDLEMSNYTTLKLGGPAWYVIEINNIEEIQLIKKEVERIELPMLILGNGSNVLFKDKVYEGVVLVLARNFKYVEVKGNKVVAQAGANLMDVCEVVCEHSLTGLEFAYGIPGTIGGAIYMNAGAFEGEIKDVVKEIEYLDEDGTFHKIQVTPTDFSYRKSMFTDTHKIILSVVLELEQGDFTEIRSLMDRYLQRRKDRQPLEYPSAGSVFKRPEGNYASALIDQCGLKGKMCGGAMVSEKHAGFLINYNQATSNDFIDLIEYVQQDVKNKTGYELECEVKIIANKKK</sequence>
<feature type="active site" evidence="16">
    <location>
        <position position="296"/>
    </location>
</feature>
<dbReference type="Gene3D" id="3.90.78.10">
    <property type="entry name" value="UDP-N-acetylenolpyruvoylglucosamine reductase, C-terminal domain"/>
    <property type="match status" value="1"/>
</dbReference>
<feature type="active site" description="Proton donor" evidence="16">
    <location>
        <position position="226"/>
    </location>
</feature>
<dbReference type="InterPro" id="IPR036635">
    <property type="entry name" value="MurB_C_sf"/>
</dbReference>
<comment type="function">
    <text evidence="2 16">Cell wall formation.</text>
</comment>
<evidence type="ECO:0000256" key="4">
    <source>
        <dbReference type="ARBA" id="ARBA00004752"/>
    </source>
</evidence>
<organism evidence="18 19">
    <name type="scientific">Anaerorhabdus furcosa</name>
    <dbReference type="NCBI Taxonomy" id="118967"/>
    <lineage>
        <taxon>Bacteria</taxon>
        <taxon>Bacillati</taxon>
        <taxon>Bacillota</taxon>
        <taxon>Erysipelotrichia</taxon>
        <taxon>Erysipelotrichales</taxon>
        <taxon>Erysipelotrichaceae</taxon>
        <taxon>Anaerorhabdus</taxon>
    </lineage>
</organism>
<comment type="subcellular location">
    <subcellularLocation>
        <location evidence="3 16">Cytoplasm</location>
    </subcellularLocation>
</comment>
<dbReference type="SUPFAM" id="SSF56194">
    <property type="entry name" value="Uridine diphospho-N-Acetylenolpyruvylglucosamine reductase, MurB, C-terminal domain"/>
    <property type="match status" value="1"/>
</dbReference>
<evidence type="ECO:0000259" key="17">
    <source>
        <dbReference type="PROSITE" id="PS51387"/>
    </source>
</evidence>
<evidence type="ECO:0000256" key="14">
    <source>
        <dbReference type="ARBA" id="ARBA00023316"/>
    </source>
</evidence>
<dbReference type="HAMAP" id="MF_00037">
    <property type="entry name" value="MurB"/>
    <property type="match status" value="1"/>
</dbReference>
<keyword evidence="11 16" id="KW-0573">Peptidoglycan synthesis</keyword>
<dbReference type="GO" id="GO:0071949">
    <property type="term" value="F:FAD binding"/>
    <property type="evidence" value="ECO:0007669"/>
    <property type="project" value="InterPro"/>
</dbReference>
<dbReference type="InterPro" id="IPR036318">
    <property type="entry name" value="FAD-bd_PCMH-like_sf"/>
</dbReference>
<dbReference type="STRING" id="118967.SAMN02745191_0647"/>
<protein>
    <recommendedName>
        <fullName evidence="16">UDP-N-acetylenolpyruvoylglucosamine reductase</fullName>
        <ecNumber evidence="16">1.3.1.98</ecNumber>
    </recommendedName>
    <alternativeName>
        <fullName evidence="16">UDP-N-acetylmuramate dehydrogenase</fullName>
    </alternativeName>
</protein>
<dbReference type="PROSITE" id="PS51387">
    <property type="entry name" value="FAD_PCMH"/>
    <property type="match status" value="1"/>
</dbReference>
<dbReference type="SUPFAM" id="SSF56176">
    <property type="entry name" value="FAD-binding/transporter-associated domain-like"/>
    <property type="match status" value="1"/>
</dbReference>
<keyword evidence="19" id="KW-1185">Reference proteome</keyword>
<dbReference type="GO" id="GO:0009252">
    <property type="term" value="P:peptidoglycan biosynthetic process"/>
    <property type="evidence" value="ECO:0007669"/>
    <property type="project" value="UniProtKB-UniRule"/>
</dbReference>
<feature type="domain" description="FAD-binding PCMH-type" evidence="17">
    <location>
        <begin position="30"/>
        <end position="197"/>
    </location>
</feature>
<dbReference type="UniPathway" id="UPA00219"/>
<keyword evidence="10 16" id="KW-0133">Cell shape</keyword>
<dbReference type="InterPro" id="IPR003170">
    <property type="entry name" value="MurB"/>
</dbReference>
<keyword evidence="6 16" id="KW-0132">Cell division</keyword>
<evidence type="ECO:0000256" key="8">
    <source>
        <dbReference type="ARBA" id="ARBA00022827"/>
    </source>
</evidence>
<dbReference type="GO" id="GO:0071555">
    <property type="term" value="P:cell wall organization"/>
    <property type="evidence" value="ECO:0007669"/>
    <property type="project" value="UniProtKB-KW"/>
</dbReference>
<evidence type="ECO:0000256" key="9">
    <source>
        <dbReference type="ARBA" id="ARBA00022857"/>
    </source>
</evidence>
<dbReference type="GO" id="GO:0005829">
    <property type="term" value="C:cytosol"/>
    <property type="evidence" value="ECO:0007669"/>
    <property type="project" value="TreeGrafter"/>
</dbReference>
<dbReference type="OrthoDB" id="9804753at2"/>
<dbReference type="InterPro" id="IPR006094">
    <property type="entry name" value="Oxid_FAD_bind_N"/>
</dbReference>
<dbReference type="Pfam" id="PF02873">
    <property type="entry name" value="MurB_C"/>
    <property type="match status" value="1"/>
</dbReference>
<dbReference type="Proteomes" id="UP000243297">
    <property type="component" value="Unassembled WGS sequence"/>
</dbReference>
<feature type="active site" evidence="16">
    <location>
        <position position="176"/>
    </location>
</feature>
<gene>
    <name evidence="16" type="primary">murB</name>
    <name evidence="18" type="ORF">SAMN02745191_0647</name>
</gene>
<dbReference type="Gene3D" id="3.30.43.10">
    <property type="entry name" value="Uridine Diphospho-n-acetylenolpyruvylglucosamine Reductase, domain 2"/>
    <property type="match status" value="1"/>
</dbReference>
<comment type="catalytic activity">
    <reaction evidence="15 16">
        <text>UDP-N-acetyl-alpha-D-muramate + NADP(+) = UDP-N-acetyl-3-O-(1-carboxyvinyl)-alpha-D-glucosamine + NADPH + H(+)</text>
        <dbReference type="Rhea" id="RHEA:12248"/>
        <dbReference type="ChEBI" id="CHEBI:15378"/>
        <dbReference type="ChEBI" id="CHEBI:57783"/>
        <dbReference type="ChEBI" id="CHEBI:58349"/>
        <dbReference type="ChEBI" id="CHEBI:68483"/>
        <dbReference type="ChEBI" id="CHEBI:70757"/>
        <dbReference type="EC" id="1.3.1.98"/>
    </reaction>
</comment>
<evidence type="ECO:0000256" key="15">
    <source>
        <dbReference type="ARBA" id="ARBA00048914"/>
    </source>
</evidence>
<dbReference type="PANTHER" id="PTHR21071:SF4">
    <property type="entry name" value="UDP-N-ACETYLENOLPYRUVOYLGLUCOSAMINE REDUCTASE"/>
    <property type="match status" value="1"/>
</dbReference>
<dbReference type="PANTHER" id="PTHR21071">
    <property type="entry name" value="UDP-N-ACETYLENOLPYRUVOYLGLUCOSAMINE REDUCTASE"/>
    <property type="match status" value="1"/>
</dbReference>
<evidence type="ECO:0000256" key="11">
    <source>
        <dbReference type="ARBA" id="ARBA00022984"/>
    </source>
</evidence>
<keyword evidence="5 16" id="KW-0963">Cytoplasm</keyword>
<dbReference type="EMBL" id="FUWY01000001">
    <property type="protein sequence ID" value="SJZ44510.1"/>
    <property type="molecule type" value="Genomic_DNA"/>
</dbReference>
<dbReference type="GO" id="GO:0051301">
    <property type="term" value="P:cell division"/>
    <property type="evidence" value="ECO:0007669"/>
    <property type="project" value="UniProtKB-KW"/>
</dbReference>
<accession>A0A1T4KQ30</accession>
<keyword evidence="7 16" id="KW-0285">Flavoprotein</keyword>
<evidence type="ECO:0000256" key="12">
    <source>
        <dbReference type="ARBA" id="ARBA00023002"/>
    </source>
</evidence>
<dbReference type="EC" id="1.3.1.98" evidence="16"/>
<evidence type="ECO:0000256" key="6">
    <source>
        <dbReference type="ARBA" id="ARBA00022618"/>
    </source>
</evidence>
<dbReference type="Pfam" id="PF01565">
    <property type="entry name" value="FAD_binding_4"/>
    <property type="match status" value="1"/>
</dbReference>
<dbReference type="NCBIfam" id="NF010480">
    <property type="entry name" value="PRK13905.1"/>
    <property type="match status" value="1"/>
</dbReference>
<dbReference type="NCBIfam" id="TIGR00179">
    <property type="entry name" value="murB"/>
    <property type="match status" value="1"/>
</dbReference>
<dbReference type="InterPro" id="IPR011601">
    <property type="entry name" value="MurB_C"/>
</dbReference>
<evidence type="ECO:0000313" key="19">
    <source>
        <dbReference type="Proteomes" id="UP000243297"/>
    </source>
</evidence>
<dbReference type="AlphaFoldDB" id="A0A1T4KQ30"/>
<dbReference type="InterPro" id="IPR016169">
    <property type="entry name" value="FAD-bd_PCMH_sub2"/>
</dbReference>
<keyword evidence="14 16" id="KW-0961">Cell wall biogenesis/degradation</keyword>
<evidence type="ECO:0000256" key="13">
    <source>
        <dbReference type="ARBA" id="ARBA00023306"/>
    </source>
</evidence>
<evidence type="ECO:0000256" key="16">
    <source>
        <dbReference type="HAMAP-Rule" id="MF_00037"/>
    </source>
</evidence>
<dbReference type="RefSeq" id="WP_078711071.1">
    <property type="nucleotide sequence ID" value="NZ_FUWY01000001.1"/>
</dbReference>
<evidence type="ECO:0000256" key="10">
    <source>
        <dbReference type="ARBA" id="ARBA00022960"/>
    </source>
</evidence>
<keyword evidence="8 16" id="KW-0274">FAD</keyword>
<evidence type="ECO:0000313" key="18">
    <source>
        <dbReference type="EMBL" id="SJZ44510.1"/>
    </source>
</evidence>
<proteinExistence type="inferred from homology"/>
<evidence type="ECO:0000256" key="7">
    <source>
        <dbReference type="ARBA" id="ARBA00022630"/>
    </source>
</evidence>